<feature type="compositionally biased region" description="Basic and acidic residues" evidence="1">
    <location>
        <begin position="1"/>
        <end position="12"/>
    </location>
</feature>
<feature type="compositionally biased region" description="Basic and acidic residues" evidence="1">
    <location>
        <begin position="89"/>
        <end position="112"/>
    </location>
</feature>
<name>A0A1W5CUT7_9LECA</name>
<dbReference type="InterPro" id="IPR054722">
    <property type="entry name" value="PolX-like_BBD"/>
</dbReference>
<proteinExistence type="predicted"/>
<accession>A0A1W5CUT7</accession>
<feature type="compositionally biased region" description="Low complexity" evidence="1">
    <location>
        <begin position="24"/>
        <end position="37"/>
    </location>
</feature>
<feature type="domain" description="Retrovirus-related Pol polyprotein from transposon TNT 1-94-like beta-barrel" evidence="3">
    <location>
        <begin position="130"/>
        <end position="213"/>
    </location>
</feature>
<dbReference type="Pfam" id="PF13976">
    <property type="entry name" value="gag_pre-integrs"/>
    <property type="match status" value="1"/>
</dbReference>
<reference evidence="5" key="1">
    <citation type="submission" date="2017-03" db="EMBL/GenBank/DDBJ databases">
        <authorList>
            <person name="Sharma R."/>
            <person name="Thines M."/>
        </authorList>
    </citation>
    <scope>NUCLEOTIDE SEQUENCE [LARGE SCALE GENOMIC DNA]</scope>
</reference>
<evidence type="ECO:0000313" key="4">
    <source>
        <dbReference type="EMBL" id="SLM34485.1"/>
    </source>
</evidence>
<dbReference type="InterPro" id="IPR025724">
    <property type="entry name" value="GAG-pre-integrase_dom"/>
</dbReference>
<evidence type="ECO:0000259" key="2">
    <source>
        <dbReference type="Pfam" id="PF13976"/>
    </source>
</evidence>
<feature type="compositionally biased region" description="Pro residues" evidence="1">
    <location>
        <begin position="477"/>
        <end position="491"/>
    </location>
</feature>
<feature type="region of interest" description="Disordered" evidence="1">
    <location>
        <begin position="1"/>
        <end position="42"/>
    </location>
</feature>
<evidence type="ECO:0000256" key="1">
    <source>
        <dbReference type="SAM" id="MobiDB-lite"/>
    </source>
</evidence>
<protein>
    <submittedName>
        <fullName evidence="4">GAG-pre-integrase domain</fullName>
    </submittedName>
</protein>
<dbReference type="Pfam" id="PF22936">
    <property type="entry name" value="Pol_BBD"/>
    <property type="match status" value="1"/>
</dbReference>
<evidence type="ECO:0000313" key="5">
    <source>
        <dbReference type="Proteomes" id="UP000192927"/>
    </source>
</evidence>
<dbReference type="AlphaFoldDB" id="A0A1W5CUT7"/>
<feature type="region of interest" description="Disordered" evidence="1">
    <location>
        <begin position="431"/>
        <end position="500"/>
    </location>
</feature>
<feature type="domain" description="GAG-pre-integrase" evidence="2">
    <location>
        <begin position="262"/>
        <end position="313"/>
    </location>
</feature>
<sequence>MSYCRLKTDARGGSKQQSKRGLDNKSNCSNKAKNNQNDAENYGHCTSKTHVSQNCWYKYPDQANQGWLEYNKDKLDEYQKAKKAKKDKVKKDKANATKANDGTKGEKKKENRSLMARAGAAQTEEKDSVWYMDSAASIHMTYDLTEFHGSMRPSSQYITLADGSKIKAQGEGTITIAVQVDSEETKVNIVNVQYSPDLNSKLILLGTLEKKGYYFIGRNGQLKLYDKDDSVVLEGTRNNEVYLVNQPGIRLKANRTATTEFAGKAVSKPELWHRQLAHVNENDLQKLLKLATSIDSTDLGGEATFCQPCAIGKVHQQPSHCQMTCAKKLGYRLSADLAGGGSTLVTDSGNCYSRAPVGANKCYGIDLSGWLLPTVSSDQGVGEMATVLITTGTTTITPPVNHHEEALDDALDIVNQGLHDLHDLQVHGLVGAQESKSEPPEAEDEASFDNGFGNELPTFGPNEQENEASNEKSPAPQCSPAPQRPLLPSPSPNRGREGLRNLPRLDYRNIHRAIDGFAQVAKTVKQKLPRTYKQALSSTKSDDWLKGVHNPKGRWVYVEKEPLKKPIRHKARWK</sequence>
<evidence type="ECO:0000259" key="3">
    <source>
        <dbReference type="Pfam" id="PF22936"/>
    </source>
</evidence>
<keyword evidence="5" id="KW-1185">Reference proteome</keyword>
<dbReference type="EMBL" id="FWEW01000290">
    <property type="protein sequence ID" value="SLM34485.1"/>
    <property type="molecule type" value="Genomic_DNA"/>
</dbReference>
<feature type="region of interest" description="Disordered" evidence="1">
    <location>
        <begin position="81"/>
        <end position="120"/>
    </location>
</feature>
<organism evidence="4 5">
    <name type="scientific">Lasallia pustulata</name>
    <dbReference type="NCBI Taxonomy" id="136370"/>
    <lineage>
        <taxon>Eukaryota</taxon>
        <taxon>Fungi</taxon>
        <taxon>Dikarya</taxon>
        <taxon>Ascomycota</taxon>
        <taxon>Pezizomycotina</taxon>
        <taxon>Lecanoromycetes</taxon>
        <taxon>OSLEUM clade</taxon>
        <taxon>Umbilicariomycetidae</taxon>
        <taxon>Umbilicariales</taxon>
        <taxon>Umbilicariaceae</taxon>
        <taxon>Lasallia</taxon>
    </lineage>
</organism>
<dbReference type="Proteomes" id="UP000192927">
    <property type="component" value="Unassembled WGS sequence"/>
</dbReference>